<gene>
    <name evidence="4" type="ORF">SI7747_07009616</name>
</gene>
<dbReference type="GO" id="GO:0003723">
    <property type="term" value="F:RNA binding"/>
    <property type="evidence" value="ECO:0007669"/>
    <property type="project" value="InterPro"/>
</dbReference>
<evidence type="ECO:0000256" key="2">
    <source>
        <dbReference type="PROSITE-ProRule" id="PRU00708"/>
    </source>
</evidence>
<keyword evidence="5" id="KW-1185">Reference proteome</keyword>
<evidence type="ECO:0000256" key="1">
    <source>
        <dbReference type="ARBA" id="ARBA00022737"/>
    </source>
</evidence>
<dbReference type="AlphaFoldDB" id="A0A7I8J1F5"/>
<proteinExistence type="predicted"/>
<dbReference type="InterPro" id="IPR046960">
    <property type="entry name" value="PPR_At4g14850-like_plant"/>
</dbReference>
<dbReference type="InterPro" id="IPR032867">
    <property type="entry name" value="DYW_dom"/>
</dbReference>
<dbReference type="FunFam" id="1.25.40.10:FF:000231">
    <property type="entry name" value="Pentatricopeptide repeat-containing protein chloroplastic"/>
    <property type="match status" value="1"/>
</dbReference>
<dbReference type="PROSITE" id="PS51375">
    <property type="entry name" value="PPR"/>
    <property type="match status" value="5"/>
</dbReference>
<keyword evidence="1" id="KW-0677">Repeat</keyword>
<feature type="repeat" description="PPR" evidence="2">
    <location>
        <begin position="279"/>
        <end position="313"/>
    </location>
</feature>
<name>A0A7I8J1F5_SPIIN</name>
<dbReference type="PANTHER" id="PTHR47926:SF430">
    <property type="entry name" value="PENTATRICOPEPTIDE REPEAT-CONTAINING PROTEIN"/>
    <property type="match status" value="1"/>
</dbReference>
<protein>
    <recommendedName>
        <fullName evidence="3">DYW domain-containing protein</fullName>
    </recommendedName>
</protein>
<dbReference type="InterPro" id="IPR002885">
    <property type="entry name" value="PPR_rpt"/>
</dbReference>
<reference evidence="4 5" key="1">
    <citation type="submission" date="2019-12" db="EMBL/GenBank/DDBJ databases">
        <authorList>
            <person name="Scholz U."/>
            <person name="Mascher M."/>
            <person name="Fiebig A."/>
        </authorList>
    </citation>
    <scope>NUCLEOTIDE SEQUENCE</scope>
</reference>
<feature type="repeat" description="PPR" evidence="2">
    <location>
        <begin position="185"/>
        <end position="219"/>
    </location>
</feature>
<evidence type="ECO:0000313" key="5">
    <source>
        <dbReference type="Proteomes" id="UP001189122"/>
    </source>
</evidence>
<dbReference type="FunFam" id="1.25.40.10:FF:001050">
    <property type="entry name" value="Pentatricopeptide repeat-containing protein At2g33760"/>
    <property type="match status" value="1"/>
</dbReference>
<accession>A0A7I8J1F5</accession>
<feature type="repeat" description="PPR" evidence="2">
    <location>
        <begin position="247"/>
        <end position="277"/>
    </location>
</feature>
<dbReference type="Pfam" id="PF01535">
    <property type="entry name" value="PPR"/>
    <property type="match status" value="4"/>
</dbReference>
<dbReference type="Proteomes" id="UP001189122">
    <property type="component" value="Unassembled WGS sequence"/>
</dbReference>
<sequence length="630" mass="69067">MSSAVGNLALRSSGFTVADRILLLLRTAAAGNPRRLREIQAQIVVNPPLRADDALIQFVSSCARHLGSHHAALFLRHLPISLDVSLWNLGIRSSTESDSGTQFMVIYKAMLGDDGVPLVKSTLSLVLRGLTHSSADKLGESIHCQILKLGYGSDMFLGTGLLDFYAKIGRLPSAKQMFDEMPERDVVTNNSMIATLSNHGFIDEARRLFDEMPVKSSATWNSMITGYCKSNRVGAARALFDRNPMKDVISWNAMIDGYCKVGQLEPAAQLFDEMGFGKNSVTWNTMITGYVHHRQFSAAVLLFRQMQTAGVWPTAVTMVCLLSACAHIGALDMGRWIHCYVQNQGLTVDVVLGNALIDMYCKCGAIDVALQVFRQMPVKNIFCWNSIITGLGMHGHGELAVEAFLEMHRRAGFRPDGVTFVGLLSGLSHSGMVSEGRRFFSQMAEVYGVEPEIEHYGCMVDLLGRAGHLHEALKLIGTMPIEPNAVVWGSLLRACRIHRNAAMSEQVARRLVALDPGDGGNYVLLSNIYASARRWEDVLGCRRTMAEKGVRKLPGCSIVEVNNAVHEFVVGDASHPEYPLIAAFLEELAGDLRALGYSPDVEAVLHDVEEEEKEGAVRFHSEKVAVAFGS</sequence>
<dbReference type="GO" id="GO:0008270">
    <property type="term" value="F:zinc ion binding"/>
    <property type="evidence" value="ECO:0007669"/>
    <property type="project" value="InterPro"/>
</dbReference>
<dbReference type="FunFam" id="1.25.40.10:FF:000393">
    <property type="entry name" value="Pentatricopeptide repeat-containing protein At1g20230"/>
    <property type="match status" value="1"/>
</dbReference>
<feature type="repeat" description="PPR" evidence="2">
    <location>
        <begin position="416"/>
        <end position="451"/>
    </location>
</feature>
<feature type="repeat" description="PPR" evidence="2">
    <location>
        <begin position="349"/>
        <end position="383"/>
    </location>
</feature>
<evidence type="ECO:0000313" key="4">
    <source>
        <dbReference type="EMBL" id="CAA2623698.1"/>
    </source>
</evidence>
<dbReference type="EMBL" id="LR743594">
    <property type="protein sequence ID" value="CAA2623698.1"/>
    <property type="molecule type" value="Genomic_DNA"/>
</dbReference>
<dbReference type="Pfam" id="PF20431">
    <property type="entry name" value="E_motif"/>
    <property type="match status" value="1"/>
</dbReference>
<dbReference type="GO" id="GO:0009451">
    <property type="term" value="P:RNA modification"/>
    <property type="evidence" value="ECO:0007669"/>
    <property type="project" value="InterPro"/>
</dbReference>
<evidence type="ECO:0000259" key="3">
    <source>
        <dbReference type="Pfam" id="PF14432"/>
    </source>
</evidence>
<dbReference type="EMBL" id="CACRZD030000007">
    <property type="protein sequence ID" value="CAA6663231.1"/>
    <property type="molecule type" value="Genomic_DNA"/>
</dbReference>
<dbReference type="InterPro" id="IPR011990">
    <property type="entry name" value="TPR-like_helical_dom_sf"/>
</dbReference>
<dbReference type="Pfam" id="PF12854">
    <property type="entry name" value="PPR_1"/>
    <property type="match status" value="2"/>
</dbReference>
<dbReference type="InterPro" id="IPR046848">
    <property type="entry name" value="E_motif"/>
</dbReference>
<dbReference type="PANTHER" id="PTHR47926">
    <property type="entry name" value="PENTATRICOPEPTIDE REPEAT-CONTAINING PROTEIN"/>
    <property type="match status" value="1"/>
</dbReference>
<dbReference type="NCBIfam" id="TIGR00756">
    <property type="entry name" value="PPR"/>
    <property type="match status" value="6"/>
</dbReference>
<dbReference type="Pfam" id="PF14432">
    <property type="entry name" value="DYW_deaminase"/>
    <property type="match status" value="1"/>
</dbReference>
<dbReference type="Gene3D" id="1.25.40.10">
    <property type="entry name" value="Tetratricopeptide repeat domain"/>
    <property type="match status" value="4"/>
</dbReference>
<feature type="domain" description="DYW" evidence="3">
    <location>
        <begin position="596"/>
        <end position="629"/>
    </location>
</feature>
<dbReference type="Pfam" id="PF13041">
    <property type="entry name" value="PPR_2"/>
    <property type="match status" value="2"/>
</dbReference>
<organism evidence="4">
    <name type="scientific">Spirodela intermedia</name>
    <name type="common">Intermediate duckweed</name>
    <dbReference type="NCBI Taxonomy" id="51605"/>
    <lineage>
        <taxon>Eukaryota</taxon>
        <taxon>Viridiplantae</taxon>
        <taxon>Streptophyta</taxon>
        <taxon>Embryophyta</taxon>
        <taxon>Tracheophyta</taxon>
        <taxon>Spermatophyta</taxon>
        <taxon>Magnoliopsida</taxon>
        <taxon>Liliopsida</taxon>
        <taxon>Araceae</taxon>
        <taxon>Lemnoideae</taxon>
        <taxon>Spirodela</taxon>
    </lineage>
</organism>
<dbReference type="GO" id="GO:0031425">
    <property type="term" value="P:chloroplast RNA processing"/>
    <property type="evidence" value="ECO:0007669"/>
    <property type="project" value="UniProtKB-ARBA"/>
</dbReference>